<accession>A0A8D9CBM2</accession>
<gene>
    <name evidence="1" type="ORF">SLAVMIC_00077</name>
</gene>
<sequence>MKLNYRREKQGIDMRAYDSCDNFMVGDSIICMNDKSSFNITKNKTYEALFIYEADCPKTKGQALYVQIADDGDQICSYEAERFKSIQTYREDQLSKILD</sequence>
<proteinExistence type="predicted"/>
<reference evidence="1" key="1">
    <citation type="submission" date="2021-06" db="EMBL/GenBank/DDBJ databases">
        <authorList>
            <person name="Gannon L."/>
            <person name="Redgwell R T."/>
            <person name="Michniewski S."/>
            <person name="Harrison D C."/>
            <person name="Millard A."/>
        </authorList>
    </citation>
    <scope>NUCLEOTIDE SEQUENCE</scope>
</reference>
<dbReference type="EMBL" id="OU342829">
    <property type="protein sequence ID" value="CAG7579754.1"/>
    <property type="molecule type" value="Genomic_DNA"/>
</dbReference>
<evidence type="ECO:0000313" key="1">
    <source>
        <dbReference type="EMBL" id="CAG7579754.1"/>
    </source>
</evidence>
<name>A0A8D9CBM2_9VIRU</name>
<organism evidence="1">
    <name type="scientific">uncultured marine phage</name>
    <dbReference type="NCBI Taxonomy" id="707152"/>
    <lineage>
        <taxon>Viruses</taxon>
        <taxon>environmental samples</taxon>
    </lineage>
</organism>
<protein>
    <submittedName>
        <fullName evidence="1">Uncharacterized protein</fullName>
    </submittedName>
</protein>